<reference evidence="1 2" key="1">
    <citation type="submission" date="2017-05" db="EMBL/GenBank/DDBJ databases">
        <title>Genome Analysis of Maritalea myrionectae HL2708#5.</title>
        <authorList>
            <consortium name="Cotde Inc.-PKNU"/>
            <person name="Jang D."/>
            <person name="Oh H.-M."/>
        </authorList>
    </citation>
    <scope>NUCLEOTIDE SEQUENCE [LARGE SCALE GENOMIC DNA]</scope>
    <source>
        <strain evidence="1 2">HL2708#5</strain>
    </source>
</reference>
<accession>A0A2R4ME74</accession>
<evidence type="ECO:0000313" key="1">
    <source>
        <dbReference type="EMBL" id="AVX04341.1"/>
    </source>
</evidence>
<proteinExistence type="predicted"/>
<gene>
    <name evidence="1" type="ORF">MXMO3_01816</name>
</gene>
<dbReference type="RefSeq" id="WP_117395672.1">
    <property type="nucleotide sequence ID" value="NZ_CP021330.1"/>
</dbReference>
<name>A0A2R4ME74_9HYPH</name>
<dbReference type="EMBL" id="CP021330">
    <property type="protein sequence ID" value="AVX04341.1"/>
    <property type="molecule type" value="Genomic_DNA"/>
</dbReference>
<sequence length="136" mass="14823">MGFYDDMQAVATELLTEFNQGTVTLKRTTPGAPNPDEPWEPVPDNTVTYRLNSTTRAVADKFIDGTTIFATDAMVTASAVMTKTHVDGSPVTEVEEAFEAKPGDQISIDGKEVEVIRTMRVPKAGTAIVWKFIVRG</sequence>
<keyword evidence="2" id="KW-1185">Reference proteome</keyword>
<evidence type="ECO:0000313" key="2">
    <source>
        <dbReference type="Proteomes" id="UP000258927"/>
    </source>
</evidence>
<protein>
    <submittedName>
        <fullName evidence="1">Uncharacterized protein</fullName>
    </submittedName>
</protein>
<dbReference type="Proteomes" id="UP000258927">
    <property type="component" value="Chromosome"/>
</dbReference>
<dbReference type="AlphaFoldDB" id="A0A2R4ME74"/>
<dbReference type="KEGG" id="mmyr:MXMO3_01816"/>
<organism evidence="1 2">
    <name type="scientific">Maritalea myrionectae</name>
    <dbReference type="NCBI Taxonomy" id="454601"/>
    <lineage>
        <taxon>Bacteria</taxon>
        <taxon>Pseudomonadati</taxon>
        <taxon>Pseudomonadota</taxon>
        <taxon>Alphaproteobacteria</taxon>
        <taxon>Hyphomicrobiales</taxon>
        <taxon>Devosiaceae</taxon>
        <taxon>Maritalea</taxon>
    </lineage>
</organism>